<keyword evidence="6" id="KW-0732">Signal</keyword>
<dbReference type="STRING" id="1284197.S8AR12"/>
<evidence type="ECO:0000256" key="4">
    <source>
        <dbReference type="ARBA" id="ARBA00022670"/>
    </source>
</evidence>
<keyword evidence="9" id="KW-1015">Disulfide bond</keyword>
<evidence type="ECO:0000256" key="7">
    <source>
        <dbReference type="ARBA" id="ARBA00022801"/>
    </source>
</evidence>
<evidence type="ECO:0000256" key="6">
    <source>
        <dbReference type="ARBA" id="ARBA00022729"/>
    </source>
</evidence>
<gene>
    <name evidence="13" type="ORF">H072_674</name>
</gene>
<dbReference type="Gene3D" id="3.40.630.10">
    <property type="entry name" value="Zn peptidases"/>
    <property type="match status" value="1"/>
</dbReference>
<keyword evidence="14" id="KW-1185">Reference proteome</keyword>
<evidence type="ECO:0000256" key="1">
    <source>
        <dbReference type="ARBA" id="ARBA00001947"/>
    </source>
</evidence>
<dbReference type="EMBL" id="AQGS01000017">
    <property type="protein sequence ID" value="EPS45299.1"/>
    <property type="molecule type" value="Genomic_DNA"/>
</dbReference>
<dbReference type="InterPro" id="IPR045175">
    <property type="entry name" value="M28_fam"/>
</dbReference>
<feature type="domain" description="Peptidase M28" evidence="12">
    <location>
        <begin position="92"/>
        <end position="288"/>
    </location>
</feature>
<evidence type="ECO:0000256" key="8">
    <source>
        <dbReference type="ARBA" id="ARBA00022833"/>
    </source>
</evidence>
<evidence type="ECO:0000256" key="2">
    <source>
        <dbReference type="ARBA" id="ARBA00011245"/>
    </source>
</evidence>
<keyword evidence="5 11" id="KW-0479">Metal-binding</keyword>
<comment type="cofactor">
    <cofactor evidence="1">
        <name>Zn(2+)</name>
        <dbReference type="ChEBI" id="CHEBI:29105"/>
    </cofactor>
</comment>
<evidence type="ECO:0000256" key="9">
    <source>
        <dbReference type="ARBA" id="ARBA00023157"/>
    </source>
</evidence>
<proteinExistence type="inferred from homology"/>
<dbReference type="HOGENOM" id="CLU_698327_0_0_1"/>
<accession>S8AR12</accession>
<dbReference type="GO" id="GO:0004177">
    <property type="term" value="F:aminopeptidase activity"/>
    <property type="evidence" value="ECO:0007669"/>
    <property type="project" value="UniProtKB-KW"/>
</dbReference>
<dbReference type="EC" id="3.4.-.-" evidence="11"/>
<evidence type="ECO:0000256" key="3">
    <source>
        <dbReference type="ARBA" id="ARBA00022438"/>
    </source>
</evidence>
<evidence type="ECO:0000313" key="13">
    <source>
        <dbReference type="EMBL" id="EPS45299.1"/>
    </source>
</evidence>
<dbReference type="GO" id="GO:0006508">
    <property type="term" value="P:proteolysis"/>
    <property type="evidence" value="ECO:0007669"/>
    <property type="project" value="UniProtKB-KW"/>
</dbReference>
<evidence type="ECO:0000256" key="11">
    <source>
        <dbReference type="RuleBase" id="RU361240"/>
    </source>
</evidence>
<dbReference type="PANTHER" id="PTHR12147">
    <property type="entry name" value="METALLOPEPTIDASE M28 FAMILY MEMBER"/>
    <property type="match status" value="1"/>
</dbReference>
<evidence type="ECO:0000313" key="14">
    <source>
        <dbReference type="Proteomes" id="UP000015100"/>
    </source>
</evidence>
<keyword evidence="4 11" id="KW-0645">Protease</keyword>
<dbReference type="Pfam" id="PF04389">
    <property type="entry name" value="Peptidase_M28"/>
    <property type="match status" value="1"/>
</dbReference>
<evidence type="ECO:0000259" key="12">
    <source>
        <dbReference type="Pfam" id="PF04389"/>
    </source>
</evidence>
<keyword evidence="3" id="KW-0031">Aminopeptidase</keyword>
<comment type="similarity">
    <text evidence="10">Belongs to the peptidase M28 family. M28E subfamily.</text>
</comment>
<dbReference type="OrthoDB" id="2214at2759"/>
<protein>
    <recommendedName>
        <fullName evidence="11">Peptide hydrolase</fullName>
        <ecNumber evidence="11">3.4.-.-</ecNumber>
    </recommendedName>
</protein>
<dbReference type="Proteomes" id="UP000015100">
    <property type="component" value="Unassembled WGS sequence"/>
</dbReference>
<name>S8AR12_DACHA</name>
<dbReference type="SUPFAM" id="SSF53187">
    <property type="entry name" value="Zn-dependent exopeptidases"/>
    <property type="match status" value="1"/>
</dbReference>
<dbReference type="AlphaFoldDB" id="S8AR12"/>
<reference evidence="14" key="2">
    <citation type="submission" date="2013-04" db="EMBL/GenBank/DDBJ databases">
        <title>Genomic mechanisms accounting for the adaptation to parasitism in nematode-trapping fungi.</title>
        <authorList>
            <person name="Ahren D.G."/>
        </authorList>
    </citation>
    <scope>NUCLEOTIDE SEQUENCE [LARGE SCALE GENOMIC DNA]</scope>
    <source>
        <strain evidence="14">CBS 200.50</strain>
    </source>
</reference>
<sequence length="395" mass="43051">MPPTDPDPCHPNPLFPSAAQFIEQTHNITASLADSALQDDLKALTSFHTRHYRTSSGRDAALWIQKRLKSVPSGATNTTVELFQHGWKQPSVIARIPGVSNTTVILGAHIDSVNMYLPFFLAAPGANDDASGVVALLSVFDALSRSLLSPTNTIELQFYAAEEAGFWGSAEVLSSYNNAHRDVHSVLQFDMIGRMASKEKPAVGIVIDYLPASFNKYLKLLVSTYLDIPAVDTACGYACSDHASAIRYGYAGGLVTAGRLEASAAEDVSHTGSDTMERIYIDHVMEFTKLGVAYAYELGFADLGATAGGGSTGMRGYTCDLGYPDGWLGDVRRFAAARATDPLGFALWFLAVVILLALARPWEEVPWLMRMGRRVKRVFRRRSRSLYTKVAARDD</sequence>
<comment type="caution">
    <text evidence="13">The sequence shown here is derived from an EMBL/GenBank/DDBJ whole genome shotgun (WGS) entry which is preliminary data.</text>
</comment>
<comment type="subunit">
    <text evidence="2">Monomer.</text>
</comment>
<dbReference type="GO" id="GO:0008235">
    <property type="term" value="F:metalloexopeptidase activity"/>
    <property type="evidence" value="ECO:0007669"/>
    <property type="project" value="InterPro"/>
</dbReference>
<evidence type="ECO:0000256" key="10">
    <source>
        <dbReference type="ARBA" id="ARBA00043962"/>
    </source>
</evidence>
<evidence type="ECO:0000256" key="5">
    <source>
        <dbReference type="ARBA" id="ARBA00022723"/>
    </source>
</evidence>
<reference evidence="13 14" key="1">
    <citation type="journal article" date="2013" name="PLoS Genet.">
        <title>Genomic mechanisms accounting for the adaptation to parasitism in nematode-trapping fungi.</title>
        <authorList>
            <person name="Meerupati T."/>
            <person name="Andersson K.M."/>
            <person name="Friman E."/>
            <person name="Kumar D."/>
            <person name="Tunlid A."/>
            <person name="Ahren D."/>
        </authorList>
    </citation>
    <scope>NUCLEOTIDE SEQUENCE [LARGE SCALE GENOMIC DNA]</scope>
    <source>
        <strain evidence="13 14">CBS 200.50</strain>
    </source>
</reference>
<organism evidence="13 14">
    <name type="scientific">Dactylellina haptotyla (strain CBS 200.50)</name>
    <name type="common">Nematode-trapping fungus</name>
    <name type="synonym">Monacrosporium haptotylum</name>
    <dbReference type="NCBI Taxonomy" id="1284197"/>
    <lineage>
        <taxon>Eukaryota</taxon>
        <taxon>Fungi</taxon>
        <taxon>Dikarya</taxon>
        <taxon>Ascomycota</taxon>
        <taxon>Pezizomycotina</taxon>
        <taxon>Orbiliomycetes</taxon>
        <taxon>Orbiliales</taxon>
        <taxon>Orbiliaceae</taxon>
        <taxon>Dactylellina</taxon>
    </lineage>
</organism>
<keyword evidence="8 11" id="KW-0862">Zinc</keyword>
<dbReference type="GO" id="GO:0046872">
    <property type="term" value="F:metal ion binding"/>
    <property type="evidence" value="ECO:0007669"/>
    <property type="project" value="UniProtKB-KW"/>
</dbReference>
<keyword evidence="7 11" id="KW-0378">Hydrolase</keyword>
<dbReference type="PANTHER" id="PTHR12147:SF56">
    <property type="entry name" value="AMINOPEPTIDASE YDR415C-RELATED"/>
    <property type="match status" value="1"/>
</dbReference>
<dbReference type="OMA" id="TMERIYI"/>
<dbReference type="eggNOG" id="KOG2195">
    <property type="taxonomic scope" value="Eukaryota"/>
</dbReference>
<dbReference type="InterPro" id="IPR007484">
    <property type="entry name" value="Peptidase_M28"/>
</dbReference>